<organism evidence="10 11">
    <name type="scientific">Jannaschia seosinensis</name>
    <dbReference type="NCBI Taxonomy" id="313367"/>
    <lineage>
        <taxon>Bacteria</taxon>
        <taxon>Pseudomonadati</taxon>
        <taxon>Pseudomonadota</taxon>
        <taxon>Alphaproteobacteria</taxon>
        <taxon>Rhodobacterales</taxon>
        <taxon>Roseobacteraceae</taxon>
        <taxon>Jannaschia</taxon>
    </lineage>
</organism>
<dbReference type="EC" id="3.4.21.-" evidence="10"/>
<dbReference type="InterPro" id="IPR050131">
    <property type="entry name" value="Peptidase_S8_subtilisin-like"/>
</dbReference>
<dbReference type="InterPro" id="IPR002921">
    <property type="entry name" value="Fungal_lipase-type"/>
</dbReference>
<evidence type="ECO:0000256" key="2">
    <source>
        <dbReference type="ARBA" id="ARBA00022670"/>
    </source>
</evidence>
<dbReference type="GO" id="GO:0006508">
    <property type="term" value="P:proteolysis"/>
    <property type="evidence" value="ECO:0007669"/>
    <property type="project" value="UniProtKB-KW"/>
</dbReference>
<dbReference type="Gene3D" id="3.40.50.1820">
    <property type="entry name" value="alpha/beta hydrolase"/>
    <property type="match status" value="1"/>
</dbReference>
<dbReference type="InterPro" id="IPR029058">
    <property type="entry name" value="AB_hydrolase_fold"/>
</dbReference>
<dbReference type="GO" id="GO:0006629">
    <property type="term" value="P:lipid metabolic process"/>
    <property type="evidence" value="ECO:0007669"/>
    <property type="project" value="InterPro"/>
</dbReference>
<dbReference type="AlphaFoldDB" id="A0A0M7B7K4"/>
<feature type="region of interest" description="Disordered" evidence="7">
    <location>
        <begin position="203"/>
        <end position="230"/>
    </location>
</feature>
<dbReference type="InterPro" id="IPR022398">
    <property type="entry name" value="Peptidase_S8_His-AS"/>
</dbReference>
<dbReference type="Gene3D" id="3.40.50.200">
    <property type="entry name" value="Peptidase S8/S53 domain"/>
    <property type="match status" value="1"/>
</dbReference>
<dbReference type="PANTHER" id="PTHR43806">
    <property type="entry name" value="PEPTIDASE S8"/>
    <property type="match status" value="1"/>
</dbReference>
<reference evidence="10 11" key="1">
    <citation type="submission" date="2015-09" db="EMBL/GenBank/DDBJ databases">
        <authorList>
            <person name="Jackson K.R."/>
            <person name="Lunt B.L."/>
            <person name="Fisher J.N.B."/>
            <person name="Gardner A.V."/>
            <person name="Bailey M.E."/>
            <person name="Deus L.M."/>
            <person name="Earl A.S."/>
            <person name="Gibby P.D."/>
            <person name="Hartmann K.A."/>
            <person name="Liu J.E."/>
            <person name="Manci A.M."/>
            <person name="Nielsen D.A."/>
            <person name="Solomon M.B."/>
            <person name="Breakwell D.P."/>
            <person name="Burnett S.H."/>
            <person name="Grose J.H."/>
        </authorList>
    </citation>
    <scope>NUCLEOTIDE SEQUENCE [LARGE SCALE GENOMIC DNA]</scope>
    <source>
        <strain evidence="10 11">CECT 7799</strain>
    </source>
</reference>
<feature type="domain" description="Fungal lipase-type" evidence="9">
    <location>
        <begin position="68"/>
        <end position="194"/>
    </location>
</feature>
<dbReference type="PANTHER" id="PTHR43806:SF11">
    <property type="entry name" value="CEREVISIN-RELATED"/>
    <property type="match status" value="1"/>
</dbReference>
<dbReference type="GO" id="GO:0004252">
    <property type="term" value="F:serine-type endopeptidase activity"/>
    <property type="evidence" value="ECO:0007669"/>
    <property type="project" value="UniProtKB-UniRule"/>
</dbReference>
<dbReference type="PROSITE" id="PS00137">
    <property type="entry name" value="SUBTILASE_HIS"/>
    <property type="match status" value="1"/>
</dbReference>
<gene>
    <name evidence="10" type="primary">aprX</name>
    <name evidence="10" type="ORF">JSE7799_01477</name>
</gene>
<evidence type="ECO:0000256" key="3">
    <source>
        <dbReference type="ARBA" id="ARBA00022801"/>
    </source>
</evidence>
<evidence type="ECO:0000259" key="8">
    <source>
        <dbReference type="Pfam" id="PF00082"/>
    </source>
</evidence>
<dbReference type="InterPro" id="IPR023828">
    <property type="entry name" value="Peptidase_S8_Ser-AS"/>
</dbReference>
<feature type="active site" description="Charge relay system" evidence="5 6">
    <location>
        <position position="849"/>
    </location>
</feature>
<dbReference type="InterPro" id="IPR015500">
    <property type="entry name" value="Peptidase_S8_subtilisin-rel"/>
</dbReference>
<dbReference type="PROSITE" id="PS00138">
    <property type="entry name" value="SUBTILASE_SER"/>
    <property type="match status" value="1"/>
</dbReference>
<dbReference type="InterPro" id="IPR000209">
    <property type="entry name" value="Peptidase_S8/S53_dom"/>
</dbReference>
<dbReference type="Pfam" id="PF01764">
    <property type="entry name" value="Lipase_3"/>
    <property type="match status" value="1"/>
</dbReference>
<feature type="domain" description="Peptidase S8/S53" evidence="8">
    <location>
        <begin position="438"/>
        <end position="638"/>
    </location>
</feature>
<name>A0A0M7B7K4_9RHOB</name>
<dbReference type="CDD" id="cd00519">
    <property type="entry name" value="Lipase_3"/>
    <property type="match status" value="1"/>
</dbReference>
<dbReference type="OrthoDB" id="9816306at2"/>
<keyword evidence="2 6" id="KW-0645">Protease</keyword>
<dbReference type="PROSITE" id="PS51892">
    <property type="entry name" value="SUBTILASE"/>
    <property type="match status" value="1"/>
</dbReference>
<keyword evidence="11" id="KW-1185">Reference proteome</keyword>
<dbReference type="SUPFAM" id="SSF52743">
    <property type="entry name" value="Subtilisin-like"/>
    <property type="match status" value="1"/>
</dbReference>
<sequence length="919" mass="98492">MRFDPKWLNSDGFSYSVGYALASMAQLAYTDARGVQRALQTLWRGQLTIFSIGRSQGFVATADEVVLVSFRGTDQISDWWDNLRVRTRETEFVDGGVHRGFLDSYDVVRTTVNKALDSAGADGGKRLWFTGHSLGGALATLAAVDHVDRGVTGVTTFGQPRGFSTEARQSINARLGIRYDRIVNDCDLVARIPGHLHHAGQLHLLDEGGPRTLPEDGTEAAETDGPPPLSREHEVILKAQIEAADAMEADGLFGSEEPGQGAEGLLPGIRAHRMSLYADRMRQAADAVYPVFQVETAPIAASRIEAQGIARVGAPPDAADLFAGETFGIEEIGQLRPNAADLTDPVDRQLNAPQPVVILLRSEDWTPPDGMVVDTRQGLVVTAMASPAQIAMAERDRAHVSSIEISREVEALELHESGEVVAARAAQRPPISERGAHAAVGLVDTGIDILHRGFLDDAGRTRIHAIWDQFDANGPSPATVDRSFGPDYGRLWLRDEIEALIAADPGAVPPRLRDPRGHGTHVAGIAAGRAVGGLADGLAPDAAIVVVIPRLSPSTPQDPPSLGYSKTHVDAIYFLKRAAAGGTPVLPAPRPMAVNVSLGMMAGPHDGRTPLERAFEQVVNDGYAEGFAVIKSAGNSAEDALHTQAKLCGGWQDVSWTRVIDLSRRRDYFEVWHHGTDRVSFRVIDPQGNATDICSEDTPLVRAVLCGNVVRLDLIPTHPHNGDAQLVIAIDADSQPIQGGRWRLRLRAEDIRSRDRRLDMWTETRRANPVRFDHPMREGTLSVPGTADFVISVGACGAEDGLLLAPFSSHGPTRDGRDKPDVCAPGIGVYSARAQGVSGDEQIAKNGTSMAAPHVTGAVALAFSRRAAAGLPQPSTAEILGALRRHARSIGGFHTGFGSGILDVRAFLNATRDSMPEVP</sequence>
<dbReference type="PRINTS" id="PR00723">
    <property type="entry name" value="SUBTILISIN"/>
</dbReference>
<dbReference type="RefSeq" id="WP_055663042.1">
    <property type="nucleotide sequence ID" value="NZ_CYPR01000094.1"/>
</dbReference>
<feature type="domain" description="Peptidase S8/S53" evidence="8">
    <location>
        <begin position="779"/>
        <end position="898"/>
    </location>
</feature>
<feature type="active site" description="Charge relay system" evidence="5 6">
    <location>
        <position position="518"/>
    </location>
</feature>
<evidence type="ECO:0000259" key="9">
    <source>
        <dbReference type="Pfam" id="PF01764"/>
    </source>
</evidence>
<dbReference type="Pfam" id="PF00082">
    <property type="entry name" value="Peptidase_S8"/>
    <property type="match status" value="2"/>
</dbReference>
<feature type="active site" description="Charge relay system" evidence="5 6">
    <location>
        <position position="444"/>
    </location>
</feature>
<dbReference type="Gene3D" id="2.60.120.1290">
    <property type="match status" value="1"/>
</dbReference>
<evidence type="ECO:0000256" key="1">
    <source>
        <dbReference type="ARBA" id="ARBA00011073"/>
    </source>
</evidence>
<accession>A0A0M7B7K4</accession>
<protein>
    <submittedName>
        <fullName evidence="10">Serine protease AprX</fullName>
        <ecNumber evidence="10">3.4.21.-</ecNumber>
    </submittedName>
</protein>
<evidence type="ECO:0000313" key="11">
    <source>
        <dbReference type="Proteomes" id="UP000049455"/>
    </source>
</evidence>
<dbReference type="SUPFAM" id="SSF53474">
    <property type="entry name" value="alpha/beta-Hydrolases"/>
    <property type="match status" value="1"/>
</dbReference>
<evidence type="ECO:0000313" key="10">
    <source>
        <dbReference type="EMBL" id="CUH38736.1"/>
    </source>
</evidence>
<proteinExistence type="inferred from homology"/>
<dbReference type="InterPro" id="IPR036852">
    <property type="entry name" value="Peptidase_S8/S53_dom_sf"/>
</dbReference>
<evidence type="ECO:0000256" key="6">
    <source>
        <dbReference type="PROSITE-ProRule" id="PRU01240"/>
    </source>
</evidence>
<dbReference type="Proteomes" id="UP000049455">
    <property type="component" value="Unassembled WGS sequence"/>
</dbReference>
<evidence type="ECO:0000256" key="4">
    <source>
        <dbReference type="ARBA" id="ARBA00022825"/>
    </source>
</evidence>
<evidence type="ECO:0000256" key="5">
    <source>
        <dbReference type="PIRSR" id="PIRSR615500-1"/>
    </source>
</evidence>
<keyword evidence="4 6" id="KW-0720">Serine protease</keyword>
<keyword evidence="3 6" id="KW-0378">Hydrolase</keyword>
<comment type="similarity">
    <text evidence="1 6">Belongs to the peptidase S8 family.</text>
</comment>
<dbReference type="STRING" id="313367.JSE7799_01477"/>
<evidence type="ECO:0000256" key="7">
    <source>
        <dbReference type="SAM" id="MobiDB-lite"/>
    </source>
</evidence>
<dbReference type="EMBL" id="CYPR01000094">
    <property type="protein sequence ID" value="CUH38736.1"/>
    <property type="molecule type" value="Genomic_DNA"/>
</dbReference>